<gene>
    <name evidence="2" type="ORF">Fot_01536</name>
</gene>
<dbReference type="EMBL" id="JBFOLJ010000001">
    <property type="protein sequence ID" value="KAL2556797.1"/>
    <property type="molecule type" value="Genomic_DNA"/>
</dbReference>
<sequence length="108" mass="11997">MDLGHNGGIEGLVHLHRRPIICILQPPQIGQSSSRSRSRSAKPVVISPWTSDSNEPDDIISDTDDTINGNYYMLNLPDECLACIFQSLAFDDPKQSALVCCQWLRIEA</sequence>
<dbReference type="Proteomes" id="UP001604277">
    <property type="component" value="Unassembled WGS sequence"/>
</dbReference>
<comment type="caution">
    <text evidence="2">The sequence shown here is derived from an EMBL/GenBank/DDBJ whole genome shotgun (WGS) entry which is preliminary data.</text>
</comment>
<evidence type="ECO:0000256" key="1">
    <source>
        <dbReference type="SAM" id="MobiDB-lite"/>
    </source>
</evidence>
<keyword evidence="3" id="KW-1185">Reference proteome</keyword>
<dbReference type="Gene3D" id="1.20.1280.50">
    <property type="match status" value="1"/>
</dbReference>
<evidence type="ECO:0000313" key="3">
    <source>
        <dbReference type="Proteomes" id="UP001604277"/>
    </source>
</evidence>
<evidence type="ECO:0000313" key="2">
    <source>
        <dbReference type="EMBL" id="KAL2556797.1"/>
    </source>
</evidence>
<dbReference type="InterPro" id="IPR036047">
    <property type="entry name" value="F-box-like_dom_sf"/>
</dbReference>
<reference evidence="3" key="1">
    <citation type="submission" date="2024-07" db="EMBL/GenBank/DDBJ databases">
        <title>Two chromosome-level genome assemblies of Korean endemic species Abeliophyllum distichum and Forsythia ovata (Oleaceae).</title>
        <authorList>
            <person name="Jang H."/>
        </authorList>
    </citation>
    <scope>NUCLEOTIDE SEQUENCE [LARGE SCALE GENOMIC DNA]</scope>
</reference>
<proteinExistence type="predicted"/>
<dbReference type="AlphaFoldDB" id="A0ABD1X490"/>
<feature type="region of interest" description="Disordered" evidence="1">
    <location>
        <begin position="28"/>
        <end position="60"/>
    </location>
</feature>
<organism evidence="2 3">
    <name type="scientific">Forsythia ovata</name>
    <dbReference type="NCBI Taxonomy" id="205694"/>
    <lineage>
        <taxon>Eukaryota</taxon>
        <taxon>Viridiplantae</taxon>
        <taxon>Streptophyta</taxon>
        <taxon>Embryophyta</taxon>
        <taxon>Tracheophyta</taxon>
        <taxon>Spermatophyta</taxon>
        <taxon>Magnoliopsida</taxon>
        <taxon>eudicotyledons</taxon>
        <taxon>Gunneridae</taxon>
        <taxon>Pentapetalae</taxon>
        <taxon>asterids</taxon>
        <taxon>lamiids</taxon>
        <taxon>Lamiales</taxon>
        <taxon>Oleaceae</taxon>
        <taxon>Forsythieae</taxon>
        <taxon>Forsythia</taxon>
    </lineage>
</organism>
<name>A0ABD1X490_9LAMI</name>
<accession>A0ABD1X490</accession>
<dbReference type="SUPFAM" id="SSF81383">
    <property type="entry name" value="F-box domain"/>
    <property type="match status" value="1"/>
</dbReference>
<protein>
    <submittedName>
        <fullName evidence="2">F-box protein-like</fullName>
    </submittedName>
</protein>